<feature type="region of interest" description="Disordered" evidence="1">
    <location>
        <begin position="1"/>
        <end position="22"/>
    </location>
</feature>
<dbReference type="Gene3D" id="3.40.50.1820">
    <property type="entry name" value="alpha/beta hydrolase"/>
    <property type="match status" value="1"/>
</dbReference>
<reference evidence="3 4" key="1">
    <citation type="submission" date="2024-02" db="EMBL/GenBank/DDBJ databases">
        <authorList>
            <person name="Chen Y."/>
            <person name="Shah S."/>
            <person name="Dougan E. K."/>
            <person name="Thang M."/>
            <person name="Chan C."/>
        </authorList>
    </citation>
    <scope>NUCLEOTIDE SEQUENCE [LARGE SCALE GENOMIC DNA]</scope>
</reference>
<dbReference type="Pfam" id="PF12146">
    <property type="entry name" value="Hydrolase_4"/>
    <property type="match status" value="1"/>
</dbReference>
<organism evidence="3 4">
    <name type="scientific">Durusdinium trenchii</name>
    <dbReference type="NCBI Taxonomy" id="1381693"/>
    <lineage>
        <taxon>Eukaryota</taxon>
        <taxon>Sar</taxon>
        <taxon>Alveolata</taxon>
        <taxon>Dinophyceae</taxon>
        <taxon>Suessiales</taxon>
        <taxon>Symbiodiniaceae</taxon>
        <taxon>Durusdinium</taxon>
    </lineage>
</organism>
<evidence type="ECO:0000313" key="4">
    <source>
        <dbReference type="Proteomes" id="UP001642484"/>
    </source>
</evidence>
<accession>A0ABP0HTP8</accession>
<dbReference type="PANTHER" id="PTHR43358">
    <property type="entry name" value="ALPHA/BETA-HYDROLASE"/>
    <property type="match status" value="1"/>
</dbReference>
<name>A0ABP0HTP8_9DINO</name>
<evidence type="ECO:0000256" key="1">
    <source>
        <dbReference type="SAM" id="MobiDB-lite"/>
    </source>
</evidence>
<proteinExistence type="predicted"/>
<feature type="compositionally biased region" description="Low complexity" evidence="1">
    <location>
        <begin position="542"/>
        <end position="561"/>
    </location>
</feature>
<evidence type="ECO:0000259" key="2">
    <source>
        <dbReference type="Pfam" id="PF12146"/>
    </source>
</evidence>
<feature type="region of interest" description="Disordered" evidence="1">
    <location>
        <begin position="498"/>
        <end position="615"/>
    </location>
</feature>
<dbReference type="InterPro" id="IPR052920">
    <property type="entry name" value="DNA-binding_regulatory"/>
</dbReference>
<dbReference type="InterPro" id="IPR029058">
    <property type="entry name" value="AB_hydrolase_fold"/>
</dbReference>
<protein>
    <recommendedName>
        <fullName evidence="2">Serine aminopeptidase S33 domain-containing protein</fullName>
    </recommendedName>
</protein>
<dbReference type="InterPro" id="IPR011992">
    <property type="entry name" value="EF-hand-dom_pair"/>
</dbReference>
<feature type="domain" description="Serine aminopeptidase S33" evidence="2">
    <location>
        <begin position="103"/>
        <end position="213"/>
    </location>
</feature>
<dbReference type="PANTHER" id="PTHR43358:SF4">
    <property type="entry name" value="ALPHA_BETA HYDROLASE FOLD-1 DOMAIN-CONTAINING PROTEIN"/>
    <property type="match status" value="1"/>
</dbReference>
<dbReference type="InterPro" id="IPR022742">
    <property type="entry name" value="Hydrolase_4"/>
</dbReference>
<evidence type="ECO:0000313" key="3">
    <source>
        <dbReference type="EMBL" id="CAK8993218.1"/>
    </source>
</evidence>
<sequence length="615" mass="67864">MAEPQQAGREAEEDEEAEVARAAAPAKRKAGWWPLQSSYENILNAIIRPPRAEYKVDHMGPKSFLFAGHKFQRHDLQVQNPQGHLLECSWWKPKEPRLISPEPLPCVVCLHGNSSCRLEALQHVRLVLMRGITLFAFDFAGCGQSEGDYITLGYHERDDVQEVIKYLRETGEVSTIALWGRSMGAATALLHGHRDPSIAALILDSPFASLEMVVRELIARMPIRCKLGFMVNAAMGMVRRSVKKRTGMDILKLKPIENVHTCFIPSLFVAGVNDELIDPHHTHDIYDIYAGDKNIVLIEGDHNSQRPQYLADGISIFLYERLCLPAGLAGELPAPEASRGFEDIRPEEVDLEGQDADELAVQEAILMSLMGPMDLSQGLEGRPGAVASSPAARAAVPGEHVDLNQLADIIGAKAKAKYRKTRDCFRWLDEAKTGIVTRTECNQFMEAFGYPACIGEQTYNALLLPGQKEVDFSTFVRFFGPHIHPRYEEVVELREQLCQSRAPSPRSPPPERSAPRVSLTRSMSATKGRPPTPGMVEEDVWSAAPTSAGSGAASSSASVPSNPRSFTPRPLPCSLAPSAPVPVPPSTPADSKEDTQAPHRHRNVWGATWETSMWR</sequence>
<dbReference type="Proteomes" id="UP001642484">
    <property type="component" value="Unassembled WGS sequence"/>
</dbReference>
<keyword evidence="4" id="KW-1185">Reference proteome</keyword>
<dbReference type="SUPFAM" id="SSF47473">
    <property type="entry name" value="EF-hand"/>
    <property type="match status" value="1"/>
</dbReference>
<dbReference type="SUPFAM" id="SSF53474">
    <property type="entry name" value="alpha/beta-Hydrolases"/>
    <property type="match status" value="1"/>
</dbReference>
<gene>
    <name evidence="3" type="ORF">CCMP2556_LOCUS3156</name>
</gene>
<dbReference type="EMBL" id="CAXAMN010001225">
    <property type="protein sequence ID" value="CAK8993218.1"/>
    <property type="molecule type" value="Genomic_DNA"/>
</dbReference>
<comment type="caution">
    <text evidence="3">The sequence shown here is derived from an EMBL/GenBank/DDBJ whole genome shotgun (WGS) entry which is preliminary data.</text>
</comment>